<dbReference type="EMBL" id="MPUH01000231">
    <property type="protein sequence ID" value="OMJ85629.1"/>
    <property type="molecule type" value="Genomic_DNA"/>
</dbReference>
<evidence type="ECO:0000313" key="2">
    <source>
        <dbReference type="Proteomes" id="UP000187209"/>
    </source>
</evidence>
<sequence length="217" mass="25556">MDLCEELDLYIKTMQLGTDILKNVKYNDDSSLKEKKETSMEEVENCVRKNMNVVQKKKRNRKKNVENVYDSNKTLVKKPKVTSCPHCEWIFPRCFNRKNSHIENCLKGDGKKDIVEYHEKFKQQRKAKSKSKRDKKKEDIKTIENNCNLEVKVFTQHEDIVKCLDCNLSLGSRTNEFVEKHLKYCKSEQEKFLGYFNRPKVSIKNLASLFGSIVSFN</sequence>
<gene>
    <name evidence="1" type="ORF">SteCoe_13045</name>
</gene>
<organism evidence="1 2">
    <name type="scientific">Stentor coeruleus</name>
    <dbReference type="NCBI Taxonomy" id="5963"/>
    <lineage>
        <taxon>Eukaryota</taxon>
        <taxon>Sar</taxon>
        <taxon>Alveolata</taxon>
        <taxon>Ciliophora</taxon>
        <taxon>Postciliodesmatophora</taxon>
        <taxon>Heterotrichea</taxon>
        <taxon>Heterotrichida</taxon>
        <taxon>Stentoridae</taxon>
        <taxon>Stentor</taxon>
    </lineage>
</organism>
<accession>A0A1R2C9E5</accession>
<protein>
    <submittedName>
        <fullName evidence="1">Uncharacterized protein</fullName>
    </submittedName>
</protein>
<proteinExistence type="predicted"/>
<comment type="caution">
    <text evidence="1">The sequence shown here is derived from an EMBL/GenBank/DDBJ whole genome shotgun (WGS) entry which is preliminary data.</text>
</comment>
<name>A0A1R2C9E5_9CILI</name>
<reference evidence="1 2" key="1">
    <citation type="submission" date="2016-11" db="EMBL/GenBank/DDBJ databases">
        <title>The macronuclear genome of Stentor coeruleus: a giant cell with tiny introns.</title>
        <authorList>
            <person name="Slabodnick M."/>
            <person name="Ruby J.G."/>
            <person name="Reiff S.B."/>
            <person name="Swart E.C."/>
            <person name="Gosai S."/>
            <person name="Prabakaran S."/>
            <person name="Witkowska E."/>
            <person name="Larue G.E."/>
            <person name="Fisher S."/>
            <person name="Freeman R.M."/>
            <person name="Gunawardena J."/>
            <person name="Chu W."/>
            <person name="Stover N.A."/>
            <person name="Gregory B.D."/>
            <person name="Nowacki M."/>
            <person name="Derisi J."/>
            <person name="Roy S.W."/>
            <person name="Marshall W.F."/>
            <person name="Sood P."/>
        </authorList>
    </citation>
    <scope>NUCLEOTIDE SEQUENCE [LARGE SCALE GENOMIC DNA]</scope>
    <source>
        <strain evidence="1">WM001</strain>
    </source>
</reference>
<dbReference type="Proteomes" id="UP000187209">
    <property type="component" value="Unassembled WGS sequence"/>
</dbReference>
<dbReference type="AlphaFoldDB" id="A0A1R2C9E5"/>
<evidence type="ECO:0000313" key="1">
    <source>
        <dbReference type="EMBL" id="OMJ85629.1"/>
    </source>
</evidence>
<keyword evidence="2" id="KW-1185">Reference proteome</keyword>